<proteinExistence type="inferred from homology"/>
<accession>A0A1F6N1W8</accession>
<evidence type="ECO:0000256" key="3">
    <source>
        <dbReference type="ARBA" id="ARBA00022884"/>
    </source>
</evidence>
<dbReference type="Proteomes" id="UP000177040">
    <property type="component" value="Unassembled WGS sequence"/>
</dbReference>
<evidence type="ECO:0000256" key="6">
    <source>
        <dbReference type="HAMAP-Rule" id="MF_01345"/>
    </source>
</evidence>
<comment type="subunit">
    <text evidence="6">Part of the 30S ribosomal subunit.</text>
</comment>
<evidence type="ECO:0000256" key="1">
    <source>
        <dbReference type="ARBA" id="ARBA00010254"/>
    </source>
</evidence>
<comment type="similarity">
    <text evidence="1 6">Belongs to the universal ribosomal protein uS17 family.</text>
</comment>
<dbReference type="Gene3D" id="2.40.50.140">
    <property type="entry name" value="Nucleic acid-binding proteins"/>
    <property type="match status" value="1"/>
</dbReference>
<keyword evidence="2 6" id="KW-0699">rRNA-binding</keyword>
<evidence type="ECO:0000313" key="8">
    <source>
        <dbReference type="Proteomes" id="UP000177040"/>
    </source>
</evidence>
<dbReference type="InterPro" id="IPR012340">
    <property type="entry name" value="NA-bd_OB-fold"/>
</dbReference>
<keyword evidence="3 6" id="KW-0694">RNA-binding</keyword>
<dbReference type="AlphaFoldDB" id="A0A1F6N1W8"/>
<dbReference type="GO" id="GO:0019843">
    <property type="term" value="F:rRNA binding"/>
    <property type="evidence" value="ECO:0007669"/>
    <property type="project" value="UniProtKB-UniRule"/>
</dbReference>
<dbReference type="HAMAP" id="MF_01345_B">
    <property type="entry name" value="Ribosomal_uS17_B"/>
    <property type="match status" value="1"/>
</dbReference>
<dbReference type="InterPro" id="IPR000266">
    <property type="entry name" value="Ribosomal_uS17"/>
</dbReference>
<dbReference type="PANTHER" id="PTHR10744">
    <property type="entry name" value="40S RIBOSOMAL PROTEIN S11 FAMILY MEMBER"/>
    <property type="match status" value="1"/>
</dbReference>
<dbReference type="GO" id="GO:0003735">
    <property type="term" value="F:structural constituent of ribosome"/>
    <property type="evidence" value="ECO:0007669"/>
    <property type="project" value="UniProtKB-UniRule"/>
</dbReference>
<dbReference type="PANTHER" id="PTHR10744:SF1">
    <property type="entry name" value="SMALL RIBOSOMAL SUBUNIT PROTEIN US17M"/>
    <property type="match status" value="1"/>
</dbReference>
<name>A0A1F6N1W8_9BACT</name>
<gene>
    <name evidence="6" type="primary">rpsQ</name>
    <name evidence="7" type="ORF">A2983_02440</name>
</gene>
<dbReference type="NCBIfam" id="TIGR03635">
    <property type="entry name" value="uS17_bact"/>
    <property type="match status" value="1"/>
</dbReference>
<evidence type="ECO:0000256" key="5">
    <source>
        <dbReference type="ARBA" id="ARBA00023274"/>
    </source>
</evidence>
<dbReference type="GO" id="GO:0022627">
    <property type="term" value="C:cytosolic small ribosomal subunit"/>
    <property type="evidence" value="ECO:0007669"/>
    <property type="project" value="UniProtKB-UniRule"/>
</dbReference>
<dbReference type="PRINTS" id="PR00973">
    <property type="entry name" value="RIBOSOMALS17"/>
</dbReference>
<evidence type="ECO:0000313" key="7">
    <source>
        <dbReference type="EMBL" id="OGH77996.1"/>
    </source>
</evidence>
<dbReference type="EMBL" id="MFQH01000019">
    <property type="protein sequence ID" value="OGH77996.1"/>
    <property type="molecule type" value="Genomic_DNA"/>
</dbReference>
<sequence>MKTQELNTKSTAQHRRFVGIVVRAKAQKTIAIEVEQKMMHPKYRKQYTHTTTYQVHDENAVAKVDDTVLFEECRPISKNKRWRLIEVLVRQARHE</sequence>
<organism evidence="7 8">
    <name type="scientific">Candidatus Magasanikbacteria bacterium RIFCSPLOWO2_01_FULL_40_15</name>
    <dbReference type="NCBI Taxonomy" id="1798686"/>
    <lineage>
        <taxon>Bacteria</taxon>
        <taxon>Candidatus Magasanikiibacteriota</taxon>
    </lineage>
</organism>
<dbReference type="InterPro" id="IPR019984">
    <property type="entry name" value="Ribosomal_uS17_bact/chlr"/>
</dbReference>
<keyword evidence="4 6" id="KW-0689">Ribosomal protein</keyword>
<dbReference type="NCBIfam" id="NF004123">
    <property type="entry name" value="PRK05610.1"/>
    <property type="match status" value="1"/>
</dbReference>
<protein>
    <recommendedName>
        <fullName evidence="6">Small ribosomal subunit protein uS17</fullName>
    </recommendedName>
</protein>
<dbReference type="GO" id="GO:0006412">
    <property type="term" value="P:translation"/>
    <property type="evidence" value="ECO:0007669"/>
    <property type="project" value="UniProtKB-UniRule"/>
</dbReference>
<dbReference type="CDD" id="cd00364">
    <property type="entry name" value="Ribosomal_uS17"/>
    <property type="match status" value="1"/>
</dbReference>
<comment type="function">
    <text evidence="6">One of the primary rRNA binding proteins, it binds specifically to the 5'-end of 16S ribosomal RNA.</text>
</comment>
<evidence type="ECO:0000256" key="4">
    <source>
        <dbReference type="ARBA" id="ARBA00022980"/>
    </source>
</evidence>
<dbReference type="Pfam" id="PF00366">
    <property type="entry name" value="Ribosomal_S17"/>
    <property type="match status" value="1"/>
</dbReference>
<keyword evidence="5 6" id="KW-0687">Ribonucleoprotein</keyword>
<dbReference type="SUPFAM" id="SSF50249">
    <property type="entry name" value="Nucleic acid-binding proteins"/>
    <property type="match status" value="1"/>
</dbReference>
<reference evidence="7 8" key="1">
    <citation type="journal article" date="2016" name="Nat. Commun.">
        <title>Thousands of microbial genomes shed light on interconnected biogeochemical processes in an aquifer system.</title>
        <authorList>
            <person name="Anantharaman K."/>
            <person name="Brown C.T."/>
            <person name="Hug L.A."/>
            <person name="Sharon I."/>
            <person name="Castelle C.J."/>
            <person name="Probst A.J."/>
            <person name="Thomas B.C."/>
            <person name="Singh A."/>
            <person name="Wilkins M.J."/>
            <person name="Karaoz U."/>
            <person name="Brodie E.L."/>
            <person name="Williams K.H."/>
            <person name="Hubbard S.S."/>
            <person name="Banfield J.F."/>
        </authorList>
    </citation>
    <scope>NUCLEOTIDE SEQUENCE [LARGE SCALE GENOMIC DNA]</scope>
</reference>
<evidence type="ECO:0000256" key="2">
    <source>
        <dbReference type="ARBA" id="ARBA00022730"/>
    </source>
</evidence>
<comment type="caution">
    <text evidence="7">The sequence shown here is derived from an EMBL/GenBank/DDBJ whole genome shotgun (WGS) entry which is preliminary data.</text>
</comment>